<accession>E5XRU6</accession>
<keyword evidence="2" id="KW-1185">Reference proteome</keyword>
<comment type="caution">
    <text evidence="1">The sequence shown here is derived from an EMBL/GenBank/DDBJ whole genome shotgun (WGS) entry which is preliminary data.</text>
</comment>
<dbReference type="HOGENOM" id="CLU_2525642_0_0_11"/>
<gene>
    <name evidence="1" type="ORF">HMPREF9336_02218</name>
</gene>
<organism evidence="1 2">
    <name type="scientific">Segniliparus rugosus (strain ATCC BAA-974 / DSM 45345 / CCUG 50838 / CIP 108380 / JCM 13579 / CDC 945)</name>
    <dbReference type="NCBI Taxonomy" id="679197"/>
    <lineage>
        <taxon>Bacteria</taxon>
        <taxon>Bacillati</taxon>
        <taxon>Actinomycetota</taxon>
        <taxon>Actinomycetes</taxon>
        <taxon>Mycobacteriales</taxon>
        <taxon>Segniliparaceae</taxon>
        <taxon>Segniliparus</taxon>
    </lineage>
</organism>
<evidence type="ECO:0000313" key="1">
    <source>
        <dbReference type="EMBL" id="EFV12961.1"/>
    </source>
</evidence>
<dbReference type="STRING" id="679197.HMPREF9336_02218"/>
<dbReference type="Proteomes" id="UP000004816">
    <property type="component" value="Unassembled WGS sequence"/>
</dbReference>
<dbReference type="EMBL" id="ACZI02000002">
    <property type="protein sequence ID" value="EFV12961.1"/>
    <property type="molecule type" value="Genomic_DNA"/>
</dbReference>
<evidence type="ECO:0000313" key="2">
    <source>
        <dbReference type="Proteomes" id="UP000004816"/>
    </source>
</evidence>
<dbReference type="RefSeq" id="WP_007470361.1">
    <property type="nucleotide sequence ID" value="NZ_KI391953.1"/>
</dbReference>
<proteinExistence type="predicted"/>
<name>E5XRU6_SEGRC</name>
<reference evidence="1 2" key="1">
    <citation type="journal article" date="2011" name="Stand. Genomic Sci.">
        <title>High quality draft genome sequence of Segniliparus rugosus CDC 945(T)= (ATCC BAA-974(T)).</title>
        <authorList>
            <person name="Earl A.M."/>
            <person name="Desjardins C.A."/>
            <person name="Fitzgerald M.G."/>
            <person name="Arachchi H.M."/>
            <person name="Zeng Q."/>
            <person name="Mehta T."/>
            <person name="Griggs A."/>
            <person name="Birren B.W."/>
            <person name="Toney N.C."/>
            <person name="Carr J."/>
            <person name="Posey J."/>
            <person name="Butler W.R."/>
        </authorList>
    </citation>
    <scope>NUCLEOTIDE SEQUENCE [LARGE SCALE GENOMIC DNA]</scope>
    <source>
        <strain evidence="2">ATCC BAA-974 / DSM 45345 / CCUG 50838 / CIP 108380 / JCM 13579 / CDC 945</strain>
    </source>
</reference>
<sequence>MTLKEDCKYFYVTAKDGRRGGFATGPYPTAEAAKDDVERVSRWANENLKDPYTPWMAWGVTGTVQQVPAGMVKLNALIGGFGGE</sequence>
<dbReference type="AlphaFoldDB" id="E5XRU6"/>
<protein>
    <submittedName>
        <fullName evidence="1">Uncharacterized protein</fullName>
    </submittedName>
</protein>